<dbReference type="AlphaFoldDB" id="A0AAD2HL76"/>
<organism evidence="1 2">
    <name type="scientific">Mycena citricolor</name>
    <dbReference type="NCBI Taxonomy" id="2018698"/>
    <lineage>
        <taxon>Eukaryota</taxon>
        <taxon>Fungi</taxon>
        <taxon>Dikarya</taxon>
        <taxon>Basidiomycota</taxon>
        <taxon>Agaricomycotina</taxon>
        <taxon>Agaricomycetes</taxon>
        <taxon>Agaricomycetidae</taxon>
        <taxon>Agaricales</taxon>
        <taxon>Marasmiineae</taxon>
        <taxon>Mycenaceae</taxon>
        <taxon>Mycena</taxon>
    </lineage>
</organism>
<accession>A0AAD2HL76</accession>
<dbReference type="PANTHER" id="PTHR16134:SF1">
    <property type="entry name" value="F-BOX AND LEUCINE-RICH PROTEIN 22"/>
    <property type="match status" value="1"/>
</dbReference>
<evidence type="ECO:0000313" key="1">
    <source>
        <dbReference type="EMBL" id="CAK5278068.1"/>
    </source>
</evidence>
<protein>
    <recommendedName>
        <fullName evidence="3">F-box domain-containing protein</fullName>
    </recommendedName>
</protein>
<comment type="caution">
    <text evidence="1">The sequence shown here is derived from an EMBL/GenBank/DDBJ whole genome shotgun (WGS) entry which is preliminary data.</text>
</comment>
<dbReference type="EMBL" id="CAVNYO010000421">
    <property type="protein sequence ID" value="CAK5278068.1"/>
    <property type="molecule type" value="Genomic_DNA"/>
</dbReference>
<evidence type="ECO:0008006" key="3">
    <source>
        <dbReference type="Google" id="ProtNLM"/>
    </source>
</evidence>
<sequence>MESPFGSYIGTNYAPSAGELRQIFHFLKDPLDRLSSLDREIAHVAATLSHLQSERHVLQQFVDAHQALTHPIRRIPLEILLDIFAACLPTHRNPVMSTADAPLLLGRVCSSWRQISTTTPTLWSRLHIVEPGLPCQSLEAASVDHGTANDAESARSDFEARMRLRVDAVKLWLHRSGEAPLSLSLLCNTDLRSDGESAILEVLLAVRHRWERIELAGHLSMRQLQEDWGSDDVGQLQSLRLIIDRAPVSNRISQWGKLNLLRAPQLRELHIVGDTVWLLPLRLPLKWDELIELNLEVSVTANISSAVLQDILKLCPRLKTLRSWAWDGKPRLESGGILTHHALETLDLHYTRGQRLLVSLERLCGRTRFPNLRNFRFSGYTDEQVHFDFAPFILACTRLESVHVGIDLFSKTTLEEFLISLPPTLCSLCITESRIYDRNLNVFDKDALSLLVPTQTSPIPCCPGLQSFTVGPCVRFSGASLLSFIRSRMTSTTSVPLKHVSIAFPGVIKKDILLALQNFVAAGLNVDIQHKAELSADNMFTPWTGITVK</sequence>
<dbReference type="GO" id="GO:0031146">
    <property type="term" value="P:SCF-dependent proteasomal ubiquitin-dependent protein catabolic process"/>
    <property type="evidence" value="ECO:0007669"/>
    <property type="project" value="TreeGrafter"/>
</dbReference>
<dbReference type="Gene3D" id="1.20.1280.50">
    <property type="match status" value="1"/>
</dbReference>
<gene>
    <name evidence="1" type="ORF">MYCIT1_LOCUS27324</name>
</gene>
<proteinExistence type="predicted"/>
<keyword evidence="2" id="KW-1185">Reference proteome</keyword>
<reference evidence="1" key="1">
    <citation type="submission" date="2023-11" db="EMBL/GenBank/DDBJ databases">
        <authorList>
            <person name="De Vega J J."/>
            <person name="De Vega J J."/>
        </authorList>
    </citation>
    <scope>NUCLEOTIDE SEQUENCE</scope>
</reference>
<name>A0AAD2HL76_9AGAR</name>
<dbReference type="Gene3D" id="3.80.10.10">
    <property type="entry name" value="Ribonuclease Inhibitor"/>
    <property type="match status" value="1"/>
</dbReference>
<dbReference type="SUPFAM" id="SSF52047">
    <property type="entry name" value="RNI-like"/>
    <property type="match status" value="1"/>
</dbReference>
<dbReference type="InterPro" id="IPR032675">
    <property type="entry name" value="LRR_dom_sf"/>
</dbReference>
<dbReference type="Proteomes" id="UP001295794">
    <property type="component" value="Unassembled WGS sequence"/>
</dbReference>
<evidence type="ECO:0000313" key="2">
    <source>
        <dbReference type="Proteomes" id="UP001295794"/>
    </source>
</evidence>
<dbReference type="PANTHER" id="PTHR16134">
    <property type="entry name" value="F-BOX/TPR REPEAT PROTEIN POF3"/>
    <property type="match status" value="1"/>
</dbReference>
<dbReference type="GO" id="GO:0019005">
    <property type="term" value="C:SCF ubiquitin ligase complex"/>
    <property type="evidence" value="ECO:0007669"/>
    <property type="project" value="TreeGrafter"/>
</dbReference>